<feature type="transmembrane region" description="Helical" evidence="3">
    <location>
        <begin position="92"/>
        <end position="114"/>
    </location>
</feature>
<keyword evidence="3" id="KW-1133">Transmembrane helix</keyword>
<dbReference type="AlphaFoldDB" id="A0A166C6M2"/>
<keyword evidence="1" id="KW-0175">Coiled coil</keyword>
<feature type="compositionally biased region" description="Basic and acidic residues" evidence="2">
    <location>
        <begin position="209"/>
        <end position="218"/>
    </location>
</feature>
<name>A0A166C6M2_9AGAM</name>
<reference evidence="4 5" key="1">
    <citation type="journal article" date="2016" name="Mol. Biol. Evol.">
        <title>Comparative Genomics of Early-Diverging Mushroom-Forming Fungi Provides Insights into the Origins of Lignocellulose Decay Capabilities.</title>
        <authorList>
            <person name="Nagy L.G."/>
            <person name="Riley R."/>
            <person name="Tritt A."/>
            <person name="Adam C."/>
            <person name="Daum C."/>
            <person name="Floudas D."/>
            <person name="Sun H."/>
            <person name="Yadav J.S."/>
            <person name="Pangilinan J."/>
            <person name="Larsson K.H."/>
            <person name="Matsuura K."/>
            <person name="Barry K."/>
            <person name="Labutti K."/>
            <person name="Kuo R."/>
            <person name="Ohm R.A."/>
            <person name="Bhattacharya S.S."/>
            <person name="Shirouzu T."/>
            <person name="Yoshinaga Y."/>
            <person name="Martin F.M."/>
            <person name="Grigoriev I.V."/>
            <person name="Hibbett D.S."/>
        </authorList>
    </citation>
    <scope>NUCLEOTIDE SEQUENCE [LARGE SCALE GENOMIC DNA]</scope>
    <source>
        <strain evidence="4 5">HHB10207 ss-3</strain>
    </source>
</reference>
<feature type="coiled-coil region" evidence="1">
    <location>
        <begin position="225"/>
        <end position="287"/>
    </location>
</feature>
<evidence type="ECO:0000313" key="5">
    <source>
        <dbReference type="Proteomes" id="UP000076798"/>
    </source>
</evidence>
<evidence type="ECO:0000256" key="1">
    <source>
        <dbReference type="SAM" id="Coils"/>
    </source>
</evidence>
<accession>A0A166C6M2</accession>
<feature type="region of interest" description="Disordered" evidence="2">
    <location>
        <begin position="198"/>
        <end position="218"/>
    </location>
</feature>
<proteinExistence type="predicted"/>
<evidence type="ECO:0000256" key="3">
    <source>
        <dbReference type="SAM" id="Phobius"/>
    </source>
</evidence>
<protein>
    <submittedName>
        <fullName evidence="4">Uncharacterized protein</fullName>
    </submittedName>
</protein>
<dbReference type="Proteomes" id="UP000076798">
    <property type="component" value="Unassembled WGS sequence"/>
</dbReference>
<evidence type="ECO:0000313" key="4">
    <source>
        <dbReference type="EMBL" id="KZT37133.1"/>
    </source>
</evidence>
<evidence type="ECO:0000256" key="2">
    <source>
        <dbReference type="SAM" id="MobiDB-lite"/>
    </source>
</evidence>
<sequence length="409" mass="45270">MNPETINDSSAYGTTGIRQSSPCSDSATLVTSHPTMRLEKLGQQSNERICTEPSGICSMIQRHVQKLTNLLQISRHQVSDMSWPPHWPARRIVLYSGVIPGFIFGALAMALVIISRKRSALVPHTTTQKATDVLKASTKDLPSLPDTSSETKKWCEGVILDDDIFAACPIAIDIVGHDVRYPSTDSLDAFPHSSLSHLPSTESLDNTPEESHPSDSADRIRLTEIMALRTEIELLQDDKIALNARLEQACREAHEMALTIQDLKVENEGLYESVDKAAKALEHLEKDSDKRDRFYESQLAQKDALVHPRSERRLSSPGEGMARNPYKTPESIFRRKLHPPGSANVPLVILTSSTTQPQILSPAPSSSSFSPVDALNSSMDYFAPPIIRKGESIFQIYDQSSSPVPSHRR</sequence>
<keyword evidence="3" id="KW-0472">Membrane</keyword>
<organism evidence="4 5">
    <name type="scientific">Sistotremastrum suecicum HHB10207 ss-3</name>
    <dbReference type="NCBI Taxonomy" id="1314776"/>
    <lineage>
        <taxon>Eukaryota</taxon>
        <taxon>Fungi</taxon>
        <taxon>Dikarya</taxon>
        <taxon>Basidiomycota</taxon>
        <taxon>Agaricomycotina</taxon>
        <taxon>Agaricomycetes</taxon>
        <taxon>Sistotremastrales</taxon>
        <taxon>Sistotremastraceae</taxon>
        <taxon>Sistotremastrum</taxon>
    </lineage>
</organism>
<keyword evidence="5" id="KW-1185">Reference proteome</keyword>
<gene>
    <name evidence="4" type="ORF">SISSUDRAFT_1048876</name>
</gene>
<keyword evidence="3" id="KW-0812">Transmembrane</keyword>
<dbReference type="EMBL" id="KV428090">
    <property type="protein sequence ID" value="KZT37133.1"/>
    <property type="molecule type" value="Genomic_DNA"/>
</dbReference>
<feature type="region of interest" description="Disordered" evidence="2">
    <location>
        <begin position="1"/>
        <end position="29"/>
    </location>
</feature>
<feature type="region of interest" description="Disordered" evidence="2">
    <location>
        <begin position="305"/>
        <end position="325"/>
    </location>
</feature>
<feature type="compositionally biased region" description="Basic and acidic residues" evidence="2">
    <location>
        <begin position="305"/>
        <end position="314"/>
    </location>
</feature>